<dbReference type="Pfam" id="PF01145">
    <property type="entry name" value="Band_7"/>
    <property type="match status" value="1"/>
</dbReference>
<dbReference type="KEGG" id="vg:55626466"/>
<feature type="domain" description="Band 7" evidence="2">
    <location>
        <begin position="31"/>
        <end position="213"/>
    </location>
</feature>
<evidence type="ECO:0000313" key="4">
    <source>
        <dbReference type="Proteomes" id="UP000479357"/>
    </source>
</evidence>
<dbReference type="PROSITE" id="PS51257">
    <property type="entry name" value="PROKAR_LIPOPROTEIN"/>
    <property type="match status" value="1"/>
</dbReference>
<dbReference type="RefSeq" id="YP_009855726.1">
    <property type="nucleotide sequence ID" value="NC_048847.1"/>
</dbReference>
<sequence>MKNIKKRLGKVLAIGVLAFSLGGCFWGEKVEVPPAHVGKVMGKNGYKEGVITTSKFRLDKCWTYCDKLITMDVSDSSYTERMELFMPKDKLKMSFDIRLTLTPNPAQYDSLFDRIPAINQQIPLGKIYTTYAQQLVRSKARELLAEYTIAEIASSREGINTILANELRKELQQTTPFLVRYIGLADVAYPEIITKAQELAAERRERIEQENAQLEISKVQLERKLQEQQLQRKIDVEKAEAEAEVNRIMASTVTPEYLQYHNIQIMYEMAKSDNKMIIPSNMVDSIATQVAVGNQIR</sequence>
<name>A0A6C0R307_9CAUD</name>
<dbReference type="InterPro" id="IPR036013">
    <property type="entry name" value="Band_7/SPFH_dom_sf"/>
</dbReference>
<keyword evidence="1" id="KW-0175">Coiled coil</keyword>
<dbReference type="InterPro" id="IPR001107">
    <property type="entry name" value="Band_7"/>
</dbReference>
<dbReference type="Proteomes" id="UP000479357">
    <property type="component" value="Segment"/>
</dbReference>
<feature type="coiled-coil region" evidence="1">
    <location>
        <begin position="193"/>
        <end position="247"/>
    </location>
</feature>
<proteinExistence type="predicted"/>
<protein>
    <submittedName>
        <fullName evidence="3">Stomatin-like protein</fullName>
    </submittedName>
</protein>
<organism evidence="3 4">
    <name type="scientific">Alteromonas phage vB_AmeM_PT11-V22</name>
    <dbReference type="NCBI Taxonomy" id="2704031"/>
    <lineage>
        <taxon>Viruses</taxon>
        <taxon>Duplodnaviria</taxon>
        <taxon>Heunggongvirae</taxon>
        <taxon>Uroviricota</taxon>
        <taxon>Caudoviricetes</taxon>
        <taxon>Myoalterovirus</taxon>
        <taxon>Myoalterovirus PT11V22</taxon>
    </lineage>
</organism>
<reference evidence="3 4" key="1">
    <citation type="submission" date="2019-12" db="EMBL/GenBank/DDBJ databases">
        <title>Alteromonas phage V22 represents a new genus of marine bacteriophages that requires a novel tail fiber chaperone for host recognition.</title>
        <authorList>
            <person name="Gonzalez-Serrano R."/>
            <person name="Dunne M."/>
            <person name="Rosselli R."/>
            <person name="Martin-Cuadrado A.-B."/>
            <person name="Grosboillot V."/>
            <person name="Zinsli L."/>
            <person name="Roda-Garcia J.J."/>
            <person name="Loessner M.J."/>
            <person name="Rodriguez-Valera F."/>
        </authorList>
    </citation>
    <scope>NUCLEOTIDE SEQUENCE [LARGE SCALE GENOMIC DNA]</scope>
</reference>
<dbReference type="SUPFAM" id="SSF117892">
    <property type="entry name" value="Band 7/SPFH domain"/>
    <property type="match status" value="1"/>
</dbReference>
<dbReference type="EMBL" id="MN877442">
    <property type="protein sequence ID" value="QHZ59802.1"/>
    <property type="molecule type" value="Genomic_DNA"/>
</dbReference>
<evidence type="ECO:0000259" key="2">
    <source>
        <dbReference type="Pfam" id="PF01145"/>
    </source>
</evidence>
<keyword evidence="4" id="KW-1185">Reference proteome</keyword>
<accession>A0A6C0R307</accession>
<evidence type="ECO:0000313" key="3">
    <source>
        <dbReference type="EMBL" id="QHZ59802.1"/>
    </source>
</evidence>
<evidence type="ECO:0000256" key="1">
    <source>
        <dbReference type="SAM" id="Coils"/>
    </source>
</evidence>
<dbReference type="GeneID" id="55626466"/>